<protein>
    <submittedName>
        <fullName evidence="1">Uncharacterized protein</fullName>
    </submittedName>
</protein>
<accession>A0A0A9FGL8</accession>
<reference evidence="1" key="1">
    <citation type="submission" date="2014-09" db="EMBL/GenBank/DDBJ databases">
        <authorList>
            <person name="Magalhaes I.L.F."/>
            <person name="Oliveira U."/>
            <person name="Santos F.R."/>
            <person name="Vidigal T.H.D.A."/>
            <person name="Brescovit A.D."/>
            <person name="Santos A.J."/>
        </authorList>
    </citation>
    <scope>NUCLEOTIDE SEQUENCE</scope>
    <source>
        <tissue evidence="1">Shoot tissue taken approximately 20 cm above the soil surface</tissue>
    </source>
</reference>
<sequence length="35" mass="3943">MHAVTQLPHCTQVIEARSPTNHTASAWPHHRTTLL</sequence>
<dbReference type="EMBL" id="GBRH01186414">
    <property type="protein sequence ID" value="JAE11482.1"/>
    <property type="molecule type" value="Transcribed_RNA"/>
</dbReference>
<dbReference type="AlphaFoldDB" id="A0A0A9FGL8"/>
<reference evidence="1" key="2">
    <citation type="journal article" date="2015" name="Data Brief">
        <title>Shoot transcriptome of the giant reed, Arundo donax.</title>
        <authorList>
            <person name="Barrero R.A."/>
            <person name="Guerrero F.D."/>
            <person name="Moolhuijzen P."/>
            <person name="Goolsby J.A."/>
            <person name="Tidwell J."/>
            <person name="Bellgard S.E."/>
            <person name="Bellgard M.I."/>
        </authorList>
    </citation>
    <scope>NUCLEOTIDE SEQUENCE</scope>
    <source>
        <tissue evidence="1">Shoot tissue taken approximately 20 cm above the soil surface</tissue>
    </source>
</reference>
<name>A0A0A9FGL8_ARUDO</name>
<evidence type="ECO:0000313" key="1">
    <source>
        <dbReference type="EMBL" id="JAE11482.1"/>
    </source>
</evidence>
<proteinExistence type="predicted"/>
<organism evidence="1">
    <name type="scientific">Arundo donax</name>
    <name type="common">Giant reed</name>
    <name type="synonym">Donax arundinaceus</name>
    <dbReference type="NCBI Taxonomy" id="35708"/>
    <lineage>
        <taxon>Eukaryota</taxon>
        <taxon>Viridiplantae</taxon>
        <taxon>Streptophyta</taxon>
        <taxon>Embryophyta</taxon>
        <taxon>Tracheophyta</taxon>
        <taxon>Spermatophyta</taxon>
        <taxon>Magnoliopsida</taxon>
        <taxon>Liliopsida</taxon>
        <taxon>Poales</taxon>
        <taxon>Poaceae</taxon>
        <taxon>PACMAD clade</taxon>
        <taxon>Arundinoideae</taxon>
        <taxon>Arundineae</taxon>
        <taxon>Arundo</taxon>
    </lineage>
</organism>